<dbReference type="GO" id="GO:0004386">
    <property type="term" value="F:helicase activity"/>
    <property type="evidence" value="ECO:0007669"/>
    <property type="project" value="UniProtKB-KW"/>
</dbReference>
<feature type="domain" description="Helicase ATP-binding" evidence="10">
    <location>
        <begin position="618"/>
        <end position="787"/>
    </location>
</feature>
<dbReference type="SUPFAM" id="SSF54495">
    <property type="entry name" value="UBC-like"/>
    <property type="match status" value="1"/>
</dbReference>
<dbReference type="InterPro" id="IPR027417">
    <property type="entry name" value="P-loop_NTPase"/>
</dbReference>
<dbReference type="Pfam" id="PF24899">
    <property type="entry name" value="UBA_DHX29"/>
    <property type="match status" value="1"/>
</dbReference>
<dbReference type="InterPro" id="IPR016135">
    <property type="entry name" value="UBQ-conjugating_enzyme/RWD"/>
</dbReference>
<dbReference type="InterPro" id="IPR011545">
    <property type="entry name" value="DEAD/DEAH_box_helicase_dom"/>
</dbReference>
<dbReference type="InterPro" id="IPR056328">
    <property type="entry name" value="DSRM_DHX29"/>
</dbReference>
<feature type="region of interest" description="Disordered" evidence="7">
    <location>
        <begin position="59"/>
        <end position="88"/>
    </location>
</feature>
<dbReference type="InterPro" id="IPR001650">
    <property type="entry name" value="Helicase_C-like"/>
</dbReference>
<dbReference type="Pfam" id="PF26026">
    <property type="entry name" value="RNA_hel_CTD"/>
    <property type="match status" value="1"/>
</dbReference>
<evidence type="ECO:0000313" key="13">
    <source>
        <dbReference type="Proteomes" id="UP000279271"/>
    </source>
</evidence>
<keyword evidence="6" id="KW-0863">Zinc-finger</keyword>
<dbReference type="Gene3D" id="3.10.110.10">
    <property type="entry name" value="Ubiquitin Conjugating Enzyme"/>
    <property type="match status" value="1"/>
</dbReference>
<evidence type="ECO:0000259" key="9">
    <source>
        <dbReference type="PROSITE" id="PS50908"/>
    </source>
</evidence>
<dbReference type="SUPFAM" id="SSF54768">
    <property type="entry name" value="dsRNA-binding domain-like"/>
    <property type="match status" value="1"/>
</dbReference>
<feature type="region of interest" description="Disordered" evidence="7">
    <location>
        <begin position="1"/>
        <end position="30"/>
    </location>
</feature>
<feature type="compositionally biased region" description="Basic and acidic residues" evidence="7">
    <location>
        <begin position="827"/>
        <end position="837"/>
    </location>
</feature>
<dbReference type="InterPro" id="IPR014001">
    <property type="entry name" value="Helicase_ATP-bd"/>
</dbReference>
<feature type="domain" description="Helicase C-terminal" evidence="11">
    <location>
        <begin position="870"/>
        <end position="1042"/>
    </location>
</feature>
<dbReference type="InterPro" id="IPR007502">
    <property type="entry name" value="Helicase-assoc_dom"/>
</dbReference>
<evidence type="ECO:0000256" key="5">
    <source>
        <dbReference type="ARBA" id="ARBA00060772"/>
    </source>
</evidence>
<dbReference type="SMART" id="SM00847">
    <property type="entry name" value="HA2"/>
    <property type="match status" value="1"/>
</dbReference>
<dbReference type="Pfam" id="PF21010">
    <property type="entry name" value="HA2_C"/>
    <property type="match status" value="1"/>
</dbReference>
<dbReference type="GO" id="GO:0003723">
    <property type="term" value="F:RNA binding"/>
    <property type="evidence" value="ECO:0007669"/>
    <property type="project" value="TreeGrafter"/>
</dbReference>
<evidence type="ECO:0008006" key="14">
    <source>
        <dbReference type="Google" id="ProtNLM"/>
    </source>
</evidence>
<dbReference type="InterPro" id="IPR006575">
    <property type="entry name" value="RWD_dom"/>
</dbReference>
<dbReference type="SMART" id="SM00487">
    <property type="entry name" value="DEXDc"/>
    <property type="match status" value="1"/>
</dbReference>
<dbReference type="PROSITE" id="PS51192">
    <property type="entry name" value="HELICASE_ATP_BIND_1"/>
    <property type="match status" value="1"/>
</dbReference>
<dbReference type="GO" id="GO:0005524">
    <property type="term" value="F:ATP binding"/>
    <property type="evidence" value="ECO:0007669"/>
    <property type="project" value="UniProtKB-KW"/>
</dbReference>
<comment type="caution">
    <text evidence="12">The sequence shown here is derived from an EMBL/GenBank/DDBJ whole genome shotgun (WGS) entry which is preliminary data.</text>
</comment>
<dbReference type="EMBL" id="QOKY01000128">
    <property type="protein sequence ID" value="RMZ57434.1"/>
    <property type="molecule type" value="Genomic_DNA"/>
</dbReference>
<dbReference type="PROSITE" id="PS50157">
    <property type="entry name" value="ZINC_FINGER_C2H2_2"/>
    <property type="match status" value="1"/>
</dbReference>
<protein>
    <recommendedName>
        <fullName evidence="14">ATP-dependent RNA helicase DHX57</fullName>
    </recommendedName>
</protein>
<dbReference type="Pfam" id="PF00271">
    <property type="entry name" value="Helicase_C"/>
    <property type="match status" value="1"/>
</dbReference>
<dbReference type="PROSITE" id="PS51194">
    <property type="entry name" value="HELICASE_CTER"/>
    <property type="match status" value="1"/>
</dbReference>
<dbReference type="PROSITE" id="PS00028">
    <property type="entry name" value="ZINC_FINGER_C2H2_1"/>
    <property type="match status" value="1"/>
</dbReference>
<evidence type="ECO:0000259" key="8">
    <source>
        <dbReference type="PROSITE" id="PS50157"/>
    </source>
</evidence>
<comment type="similarity">
    <text evidence="5">Belongs to the DExH box helicase family.</text>
</comment>
<keyword evidence="4" id="KW-0067">ATP-binding</keyword>
<name>A0A3M7L5Q9_AUXPR</name>
<dbReference type="CDD" id="cd18791">
    <property type="entry name" value="SF2_C_RHA"/>
    <property type="match status" value="1"/>
</dbReference>
<feature type="region of interest" description="Disordered" evidence="7">
    <location>
        <begin position="813"/>
        <end position="844"/>
    </location>
</feature>
<feature type="domain" description="C2H2-type" evidence="8">
    <location>
        <begin position="38"/>
        <end position="66"/>
    </location>
</feature>
<sequence>MGGVRNRDAKRASAKVFSSGGGGGTKGPAVVDKRGQEVTCPHCDKVYKQANRLQEHIKKQHAEAAPGEEPTTAATAAPAARPAPAAPAPLMDVGSKGGYYAGKSPKLLLHEWCLKEKLPKPRYKAVPAAAPGRWRCRVVLPHPRQAEANAIMFLAEEAAAETEEEALQRGAVVGLHRLAGDRSLHSLLPEQYRGLWKELGHKAEESKARAVAAAARKERAAAREKAAVARAARHAPSAVIMTDQHRRAVADLLADLSVRDGEGGRLGIDAGPVPEGSSVASEARRLGFSEAAVATAMQVLGPAVSLMQALDWLCLNIPEEELPTRFAPGAAGKAPEVLNRGNGWTSAAEAEAIALEDPAVAELIDCGYPLPEVMRAVAEGSGAVEAARRLLFAMLTAVNKGLTESATDLPPRSDDCSNMWEEEVAAIQSIFGEEDVTVGPASLDLRLSLDIDQEAPDPSSLHLTVWTGDAAPRYPFQAPVLSVRCAALPPGATLALTRALHERALGLLGQPMVFELAQAVQALVPKALATPLPFPPAAAASTDGGDAHGASPAPRRSDARPARPRPAYRPAAPNPARVREESVALQRALAQWRSDAQHAGMRAVRAALPAAAQREAVLEGLAGAAVLVVEGATGCGKSTQVPQFLLEDAVARGAGGALDVVVTQPRRISAVGLAARVAAERGEAAGEVVGHAVKLDSKRSARTRLLFCTTGILLRRLLNDPGLEGTTHVILDEVHERSLESDLLLLLLKKLLQSGRNPDLKVVLMSATADADLFAAYFEEALGQPTARVVIPGFTHPVTEYYLEDALEQTRFRVTRPSSHGGSRDGPGGKKEVKDKAAPIPRGLEEYSEQTRAGLAAIDEATINYELIGSVVEHVIATKFSKGPAQAILIFASGAEEIDKVVRQLRSSRQPLHVLPLHGGLPPAQQSAVFQRPPKGCIKVVVATNVAETSITIDDVVCVIDTGRVKEMAFDPDQGLNRLAETWVSQASAQQRRGRAGRVRPGTCWRLFSRATWRKLEKNTAPEIHRVSLQVDTRGRDIKGILGSSADVEAAARAMLTPPRPAALEHAMDMLLDIGALETVAGPDGRDDHAAPLVLTPLGRHLTAMPCDPAIGKLLIFGALLCCLDPVLTMAAALAHGRPMFVSAHAIREEADAARRRLTASVAGSQSDHLALIAAYNAWRAAGGPGARGAFARDNFLSQQGMEGVLAGRRQLAGILQALGFVDGGYLARLDAPPSRDPPHALDAAAASARVVKAALAAGLYPNLLRVDAPPPKFQRVHGGTAQIDADPAELRFHDRSRGRVFLHPSSCNFGAGRFPSGWLVYSDIVRTSKVFVRASSAVPAYAILLFAGELSVDHVAGTLTAGGWARFKAPARIGVLVCDLRAAVASLLAAKIADPGLSLAGSPVVEALHSLLASDGF</sequence>
<dbReference type="SMART" id="SM00490">
    <property type="entry name" value="HELICc"/>
    <property type="match status" value="1"/>
</dbReference>
<keyword evidence="6" id="KW-0479">Metal-binding</keyword>
<keyword evidence="3" id="KW-0347">Helicase</keyword>
<evidence type="ECO:0000256" key="7">
    <source>
        <dbReference type="SAM" id="MobiDB-lite"/>
    </source>
</evidence>
<dbReference type="InterPro" id="IPR056890">
    <property type="entry name" value="UBA_DHX29-like"/>
</dbReference>
<dbReference type="GO" id="GO:0008270">
    <property type="term" value="F:zinc ion binding"/>
    <property type="evidence" value="ECO:0007669"/>
    <property type="project" value="UniProtKB-KW"/>
</dbReference>
<evidence type="ECO:0000256" key="6">
    <source>
        <dbReference type="PROSITE-ProRule" id="PRU00042"/>
    </source>
</evidence>
<organism evidence="12 13">
    <name type="scientific">Auxenochlorella protothecoides</name>
    <name type="common">Green microalga</name>
    <name type="synonym">Chlorella protothecoides</name>
    <dbReference type="NCBI Taxonomy" id="3075"/>
    <lineage>
        <taxon>Eukaryota</taxon>
        <taxon>Viridiplantae</taxon>
        <taxon>Chlorophyta</taxon>
        <taxon>core chlorophytes</taxon>
        <taxon>Trebouxiophyceae</taxon>
        <taxon>Chlorellales</taxon>
        <taxon>Chlorellaceae</taxon>
        <taxon>Auxenochlorella</taxon>
    </lineage>
</organism>
<dbReference type="InterPro" id="IPR059023">
    <property type="entry name" value="RNA_hel_CTD"/>
</dbReference>
<dbReference type="Gene3D" id="3.40.50.300">
    <property type="entry name" value="P-loop containing nucleotide triphosphate hydrolases"/>
    <property type="match status" value="2"/>
</dbReference>
<evidence type="ECO:0000256" key="4">
    <source>
        <dbReference type="ARBA" id="ARBA00022840"/>
    </source>
</evidence>
<reference evidence="13" key="1">
    <citation type="journal article" date="2018" name="Algal Res.">
        <title>Characterization of plant carbon substrate utilization by Auxenochlorella protothecoides.</title>
        <authorList>
            <person name="Vogler B.W."/>
            <person name="Starkenburg S.R."/>
            <person name="Sudasinghe N."/>
            <person name="Schambach J.Y."/>
            <person name="Rollin J.A."/>
            <person name="Pattathil S."/>
            <person name="Barry A.N."/>
        </authorList>
    </citation>
    <scope>NUCLEOTIDE SEQUENCE [LARGE SCALE GENOMIC DNA]</scope>
    <source>
        <strain evidence="13">UTEX 25</strain>
    </source>
</reference>
<dbReference type="Proteomes" id="UP000279271">
    <property type="component" value="Unassembled WGS sequence"/>
</dbReference>
<evidence type="ECO:0000259" key="10">
    <source>
        <dbReference type="PROSITE" id="PS51192"/>
    </source>
</evidence>
<evidence type="ECO:0000256" key="2">
    <source>
        <dbReference type="ARBA" id="ARBA00022801"/>
    </source>
</evidence>
<feature type="domain" description="RWD" evidence="9">
    <location>
        <begin position="422"/>
        <end position="527"/>
    </location>
</feature>
<keyword evidence="1" id="KW-0547">Nucleotide-binding</keyword>
<keyword evidence="6" id="KW-0862">Zinc</keyword>
<feature type="region of interest" description="Disordered" evidence="7">
    <location>
        <begin position="538"/>
        <end position="580"/>
    </location>
</feature>
<dbReference type="Pfam" id="PF05773">
    <property type="entry name" value="RWD"/>
    <property type="match status" value="1"/>
</dbReference>
<dbReference type="PANTHER" id="PTHR18934">
    <property type="entry name" value="ATP-DEPENDENT RNA HELICASE"/>
    <property type="match status" value="1"/>
</dbReference>
<dbReference type="SMART" id="SM00355">
    <property type="entry name" value="ZnF_C2H2"/>
    <property type="match status" value="1"/>
</dbReference>
<evidence type="ECO:0000256" key="1">
    <source>
        <dbReference type="ARBA" id="ARBA00022741"/>
    </source>
</evidence>
<feature type="compositionally biased region" description="Basic and acidic residues" evidence="7">
    <location>
        <begin position="1"/>
        <end position="11"/>
    </location>
</feature>
<dbReference type="Gene3D" id="1.20.120.1080">
    <property type="match status" value="1"/>
</dbReference>
<dbReference type="PANTHER" id="PTHR18934:SF145">
    <property type="entry name" value="ATP-DEPENDENT RNA HELICASE DHX57-RELATED"/>
    <property type="match status" value="1"/>
</dbReference>
<evidence type="ECO:0000256" key="3">
    <source>
        <dbReference type="ARBA" id="ARBA00022806"/>
    </source>
</evidence>
<dbReference type="PROSITE" id="PS50908">
    <property type="entry name" value="RWD"/>
    <property type="match status" value="1"/>
</dbReference>
<evidence type="ECO:0000313" key="12">
    <source>
        <dbReference type="EMBL" id="RMZ57434.1"/>
    </source>
</evidence>
<feature type="compositionally biased region" description="Low complexity" evidence="7">
    <location>
        <begin position="63"/>
        <end position="83"/>
    </location>
</feature>
<dbReference type="InterPro" id="IPR013087">
    <property type="entry name" value="Znf_C2H2_type"/>
</dbReference>
<dbReference type="Pfam" id="PF00270">
    <property type="entry name" value="DEAD"/>
    <property type="match status" value="1"/>
</dbReference>
<gene>
    <name evidence="12" type="ORF">APUTEX25_004268</name>
</gene>
<dbReference type="SUPFAM" id="SSF52540">
    <property type="entry name" value="P-loop containing nucleoside triphosphate hydrolases"/>
    <property type="match status" value="1"/>
</dbReference>
<keyword evidence="2" id="KW-0378">Hydrolase</keyword>
<dbReference type="Pfam" id="PF07717">
    <property type="entry name" value="OB_NTP_bind"/>
    <property type="match status" value="1"/>
</dbReference>
<dbReference type="CDD" id="cd17917">
    <property type="entry name" value="DEXHc_RHA-like"/>
    <property type="match status" value="1"/>
</dbReference>
<accession>A0A3M7L5Q9</accession>
<evidence type="ECO:0000259" key="11">
    <source>
        <dbReference type="PROSITE" id="PS51194"/>
    </source>
</evidence>
<proteinExistence type="inferred from homology"/>
<dbReference type="Pfam" id="PF24385">
    <property type="entry name" value="DSRM_DHX29"/>
    <property type="match status" value="1"/>
</dbReference>
<dbReference type="GO" id="GO:0016787">
    <property type="term" value="F:hydrolase activity"/>
    <property type="evidence" value="ECO:0007669"/>
    <property type="project" value="UniProtKB-KW"/>
</dbReference>
<dbReference type="InterPro" id="IPR011709">
    <property type="entry name" value="DEAD-box_helicase_OB_fold"/>
</dbReference>